<evidence type="ECO:0000313" key="2">
    <source>
        <dbReference type="Proteomes" id="UP000235672"/>
    </source>
</evidence>
<organism evidence="1 2">
    <name type="scientific">Hyaloscypha hepaticicola</name>
    <dbReference type="NCBI Taxonomy" id="2082293"/>
    <lineage>
        <taxon>Eukaryota</taxon>
        <taxon>Fungi</taxon>
        <taxon>Dikarya</taxon>
        <taxon>Ascomycota</taxon>
        <taxon>Pezizomycotina</taxon>
        <taxon>Leotiomycetes</taxon>
        <taxon>Helotiales</taxon>
        <taxon>Hyaloscyphaceae</taxon>
        <taxon>Hyaloscypha</taxon>
    </lineage>
</organism>
<dbReference type="AlphaFoldDB" id="A0A2J6QLC6"/>
<dbReference type="Proteomes" id="UP000235672">
    <property type="component" value="Unassembled WGS sequence"/>
</dbReference>
<protein>
    <submittedName>
        <fullName evidence="1">Uncharacterized protein</fullName>
    </submittedName>
</protein>
<keyword evidence="2" id="KW-1185">Reference proteome</keyword>
<dbReference type="EMBL" id="KZ613466">
    <property type="protein sequence ID" value="PMD27078.1"/>
    <property type="molecule type" value="Genomic_DNA"/>
</dbReference>
<evidence type="ECO:0000313" key="1">
    <source>
        <dbReference type="EMBL" id="PMD27078.1"/>
    </source>
</evidence>
<name>A0A2J6QLC6_9HELO</name>
<gene>
    <name evidence="1" type="ORF">NA56DRAFT_697233</name>
</gene>
<dbReference type="OrthoDB" id="4196148at2759"/>
<sequence length="394" mass="43270">MAMTTPKLAKAGNFERPQFLPLHLSTSQLRLIFNLARGFNLRSSSLRAPFNCAAVAHGIADVTVTSQIPTFHQAGRCFAVNENKSSAQDLTLSFSLKFYLIMIKQYTPSKTQEAAQFQTHDAADDAVPSYGNPNADDLYIERIQNYGTGLPGQEAEFANDIDSNDELQLDPAPQDKDPVPPVFPSAPPSGPLSLTLDKALIFPNTVSATALYSLNYTLNTMGNSITLSRSVPGAIRTADKSSKIIDKDLYDITRPPLSILEFHIHGKRKGTFPGTGNLQIKMGLTGKYWECKFKEKVVWKGKHGSWTDAQGKVVAKEVNEVVAKNVSKKGKEVDNGVRENPGLVFEKREQEDTLLVDLMAAVWCAKTGCAETFEARMSKPTMAETARRIALSKQ</sequence>
<proteinExistence type="predicted"/>
<accession>A0A2J6QLC6</accession>
<reference evidence="1 2" key="1">
    <citation type="submission" date="2016-05" db="EMBL/GenBank/DDBJ databases">
        <title>A degradative enzymes factory behind the ericoid mycorrhizal symbiosis.</title>
        <authorList>
            <consortium name="DOE Joint Genome Institute"/>
            <person name="Martino E."/>
            <person name="Morin E."/>
            <person name="Grelet G."/>
            <person name="Kuo A."/>
            <person name="Kohler A."/>
            <person name="Daghino S."/>
            <person name="Barry K."/>
            <person name="Choi C."/>
            <person name="Cichocki N."/>
            <person name="Clum A."/>
            <person name="Copeland A."/>
            <person name="Hainaut M."/>
            <person name="Haridas S."/>
            <person name="Labutti K."/>
            <person name="Lindquist E."/>
            <person name="Lipzen A."/>
            <person name="Khouja H.-R."/>
            <person name="Murat C."/>
            <person name="Ohm R."/>
            <person name="Olson A."/>
            <person name="Spatafora J."/>
            <person name="Veneault-Fourrey C."/>
            <person name="Henrissat B."/>
            <person name="Grigoriev I."/>
            <person name="Martin F."/>
            <person name="Perotto S."/>
        </authorList>
    </citation>
    <scope>NUCLEOTIDE SEQUENCE [LARGE SCALE GENOMIC DNA]</scope>
    <source>
        <strain evidence="1 2">UAMH 7357</strain>
    </source>
</reference>